<dbReference type="Proteomes" id="UP000799779">
    <property type="component" value="Unassembled WGS sequence"/>
</dbReference>
<accession>A0A6A5WGW6</accession>
<gene>
    <name evidence="2" type="ORF">P154DRAFT_252295</name>
</gene>
<organism evidence="2 3">
    <name type="scientific">Amniculicola lignicola CBS 123094</name>
    <dbReference type="NCBI Taxonomy" id="1392246"/>
    <lineage>
        <taxon>Eukaryota</taxon>
        <taxon>Fungi</taxon>
        <taxon>Dikarya</taxon>
        <taxon>Ascomycota</taxon>
        <taxon>Pezizomycotina</taxon>
        <taxon>Dothideomycetes</taxon>
        <taxon>Pleosporomycetidae</taxon>
        <taxon>Pleosporales</taxon>
        <taxon>Amniculicolaceae</taxon>
        <taxon>Amniculicola</taxon>
    </lineage>
</organism>
<evidence type="ECO:0000256" key="1">
    <source>
        <dbReference type="SAM" id="MobiDB-lite"/>
    </source>
</evidence>
<reference evidence="2" key="1">
    <citation type="journal article" date="2020" name="Stud. Mycol.">
        <title>101 Dothideomycetes genomes: a test case for predicting lifestyles and emergence of pathogens.</title>
        <authorList>
            <person name="Haridas S."/>
            <person name="Albert R."/>
            <person name="Binder M."/>
            <person name="Bloem J."/>
            <person name="Labutti K."/>
            <person name="Salamov A."/>
            <person name="Andreopoulos B."/>
            <person name="Baker S."/>
            <person name="Barry K."/>
            <person name="Bills G."/>
            <person name="Bluhm B."/>
            <person name="Cannon C."/>
            <person name="Castanera R."/>
            <person name="Culley D."/>
            <person name="Daum C."/>
            <person name="Ezra D."/>
            <person name="Gonzalez J."/>
            <person name="Henrissat B."/>
            <person name="Kuo A."/>
            <person name="Liang C."/>
            <person name="Lipzen A."/>
            <person name="Lutzoni F."/>
            <person name="Magnuson J."/>
            <person name="Mondo S."/>
            <person name="Nolan M."/>
            <person name="Ohm R."/>
            <person name="Pangilinan J."/>
            <person name="Park H.-J."/>
            <person name="Ramirez L."/>
            <person name="Alfaro M."/>
            <person name="Sun H."/>
            <person name="Tritt A."/>
            <person name="Yoshinaga Y."/>
            <person name="Zwiers L.-H."/>
            <person name="Turgeon B."/>
            <person name="Goodwin S."/>
            <person name="Spatafora J."/>
            <person name="Crous P."/>
            <person name="Grigoriev I."/>
        </authorList>
    </citation>
    <scope>NUCLEOTIDE SEQUENCE</scope>
    <source>
        <strain evidence="2">CBS 123094</strain>
    </source>
</reference>
<proteinExistence type="predicted"/>
<keyword evidence="3" id="KW-1185">Reference proteome</keyword>
<dbReference type="EMBL" id="ML977604">
    <property type="protein sequence ID" value="KAF1998425.1"/>
    <property type="molecule type" value="Genomic_DNA"/>
</dbReference>
<protein>
    <submittedName>
        <fullName evidence="2">Uncharacterized protein</fullName>
    </submittedName>
</protein>
<name>A0A6A5WGW6_9PLEO</name>
<evidence type="ECO:0000313" key="3">
    <source>
        <dbReference type="Proteomes" id="UP000799779"/>
    </source>
</evidence>
<dbReference type="AlphaFoldDB" id="A0A6A5WGW6"/>
<sequence>MERAGAHGTARLRMAQGTIMDNEEDTTPTQHDPMRRRRRSDTLIRFRHVLCMYVGVELGGLVGGATRKAFVRASYRIYHFPSQSNQNSIFQLSILPFILPRNSQLDMAPILVASGSCGVTQSYEHKPLTPLAPFSPENSDMEFVGCWNAPRPPRLYSRFCARRGEDWACHHLTSCWIGVLSHSLGY</sequence>
<feature type="region of interest" description="Disordered" evidence="1">
    <location>
        <begin position="1"/>
        <end position="37"/>
    </location>
</feature>
<evidence type="ECO:0000313" key="2">
    <source>
        <dbReference type="EMBL" id="KAF1998425.1"/>
    </source>
</evidence>